<organism evidence="2 3">
    <name type="scientific">Pirellulimonas nuda</name>
    <dbReference type="NCBI Taxonomy" id="2528009"/>
    <lineage>
        <taxon>Bacteria</taxon>
        <taxon>Pseudomonadati</taxon>
        <taxon>Planctomycetota</taxon>
        <taxon>Planctomycetia</taxon>
        <taxon>Pirellulales</taxon>
        <taxon>Lacipirellulaceae</taxon>
        <taxon>Pirellulimonas</taxon>
    </lineage>
</organism>
<dbReference type="Pfam" id="PF09500">
    <property type="entry name" value="YiiD_C"/>
    <property type="match status" value="1"/>
</dbReference>
<dbReference type="SUPFAM" id="SSF54637">
    <property type="entry name" value="Thioesterase/thiol ester dehydrase-isomerase"/>
    <property type="match status" value="1"/>
</dbReference>
<evidence type="ECO:0000313" key="2">
    <source>
        <dbReference type="EMBL" id="QDU91655.1"/>
    </source>
</evidence>
<feature type="domain" description="Thioesterase putative" evidence="1">
    <location>
        <begin position="16"/>
        <end position="159"/>
    </location>
</feature>
<dbReference type="NCBIfam" id="TIGR02447">
    <property type="entry name" value="yiiD_Cterm"/>
    <property type="match status" value="1"/>
</dbReference>
<gene>
    <name evidence="2" type="ORF">Pla175_50850</name>
</gene>
<dbReference type="Proteomes" id="UP000317429">
    <property type="component" value="Chromosome"/>
</dbReference>
<dbReference type="KEGG" id="pnd:Pla175_50850"/>
<keyword evidence="3" id="KW-1185">Reference proteome</keyword>
<evidence type="ECO:0000259" key="1">
    <source>
        <dbReference type="Pfam" id="PF09500"/>
    </source>
</evidence>
<accession>A0A518DJK8</accession>
<dbReference type="RefSeq" id="WP_145291816.1">
    <property type="nucleotide sequence ID" value="NZ_CP036291.1"/>
</dbReference>
<dbReference type="OrthoDB" id="572024at2"/>
<dbReference type="AlphaFoldDB" id="A0A518DJK8"/>
<dbReference type="EMBL" id="CP036291">
    <property type="protein sequence ID" value="QDU91655.1"/>
    <property type="molecule type" value="Genomic_DNA"/>
</dbReference>
<dbReference type="InterPro" id="IPR029069">
    <property type="entry name" value="HotDog_dom_sf"/>
</dbReference>
<protein>
    <submittedName>
        <fullName evidence="2">Thioesterase (YiiD_Cterm)</fullName>
    </submittedName>
</protein>
<reference evidence="2 3" key="1">
    <citation type="submission" date="2019-02" db="EMBL/GenBank/DDBJ databases">
        <title>Deep-cultivation of Planctomycetes and their phenomic and genomic characterization uncovers novel biology.</title>
        <authorList>
            <person name="Wiegand S."/>
            <person name="Jogler M."/>
            <person name="Boedeker C."/>
            <person name="Pinto D."/>
            <person name="Vollmers J."/>
            <person name="Rivas-Marin E."/>
            <person name="Kohn T."/>
            <person name="Peeters S.H."/>
            <person name="Heuer A."/>
            <person name="Rast P."/>
            <person name="Oberbeckmann S."/>
            <person name="Bunk B."/>
            <person name="Jeske O."/>
            <person name="Meyerdierks A."/>
            <person name="Storesund J.E."/>
            <person name="Kallscheuer N."/>
            <person name="Luecker S."/>
            <person name="Lage O.M."/>
            <person name="Pohl T."/>
            <person name="Merkel B.J."/>
            <person name="Hornburger P."/>
            <person name="Mueller R.-W."/>
            <person name="Bruemmer F."/>
            <person name="Labrenz M."/>
            <person name="Spormann A.M."/>
            <person name="Op den Camp H."/>
            <person name="Overmann J."/>
            <person name="Amann R."/>
            <person name="Jetten M.S.M."/>
            <person name="Mascher T."/>
            <person name="Medema M.H."/>
            <person name="Devos D.P."/>
            <person name="Kaster A.-K."/>
            <person name="Ovreas L."/>
            <person name="Rohde M."/>
            <person name="Galperin M.Y."/>
            <person name="Jogler C."/>
        </authorList>
    </citation>
    <scope>NUCLEOTIDE SEQUENCE [LARGE SCALE GENOMIC DNA]</scope>
    <source>
        <strain evidence="2 3">Pla175</strain>
    </source>
</reference>
<dbReference type="InterPro" id="IPR012660">
    <property type="entry name" value="YiiD_C"/>
</dbReference>
<sequence length="163" mass="17844">MVEPEDSSPPLSGELAELQALIEREIPMTARMGMRVRSAGAEGLVIGMPLEENRNHHRTAFAGSLNALCTIAGWGATYLQVRSMGLQDQASIVARRSAIKYRRPVDSPLIIARCHPVPADLMGYFVEMLLDKRQAKLDLIVEVSGPEEPDVAFTGSYVVQLPD</sequence>
<evidence type="ECO:0000313" key="3">
    <source>
        <dbReference type="Proteomes" id="UP000317429"/>
    </source>
</evidence>
<proteinExistence type="predicted"/>
<dbReference type="Gene3D" id="3.10.129.10">
    <property type="entry name" value="Hotdog Thioesterase"/>
    <property type="match status" value="1"/>
</dbReference>
<name>A0A518DJK8_9BACT</name>